<keyword evidence="2" id="KW-1185">Reference proteome</keyword>
<dbReference type="Proteomes" id="UP001059041">
    <property type="component" value="Linkage Group LG24"/>
</dbReference>
<name>A0A9W7T6R1_TRIRA</name>
<evidence type="ECO:0000313" key="1">
    <source>
        <dbReference type="EMBL" id="KAI7791757.1"/>
    </source>
</evidence>
<accession>A0A9W7T6R1</accession>
<dbReference type="EMBL" id="JAFHDT010000024">
    <property type="protein sequence ID" value="KAI7791757.1"/>
    <property type="molecule type" value="Genomic_DNA"/>
</dbReference>
<sequence>MASSEACCCVWLIRKSKMLWFFAIPPQKLEKGCERGRRKGKHFRGSIHTKRKSSDMENVKFQRTVESAGFPPSWAGFHMEGNLKV</sequence>
<reference evidence="1" key="1">
    <citation type="submission" date="2021-02" db="EMBL/GenBank/DDBJ databases">
        <title>Comparative genomics reveals that relaxation of natural selection precedes convergent phenotypic evolution of cavefish.</title>
        <authorList>
            <person name="Peng Z."/>
        </authorList>
    </citation>
    <scope>NUCLEOTIDE SEQUENCE</scope>
    <source>
        <tissue evidence="1">Muscle</tissue>
    </source>
</reference>
<comment type="caution">
    <text evidence="1">The sequence shown here is derived from an EMBL/GenBank/DDBJ whole genome shotgun (WGS) entry which is preliminary data.</text>
</comment>
<organism evidence="1 2">
    <name type="scientific">Triplophysa rosa</name>
    <name type="common">Cave loach</name>
    <dbReference type="NCBI Taxonomy" id="992332"/>
    <lineage>
        <taxon>Eukaryota</taxon>
        <taxon>Metazoa</taxon>
        <taxon>Chordata</taxon>
        <taxon>Craniata</taxon>
        <taxon>Vertebrata</taxon>
        <taxon>Euteleostomi</taxon>
        <taxon>Actinopterygii</taxon>
        <taxon>Neopterygii</taxon>
        <taxon>Teleostei</taxon>
        <taxon>Ostariophysi</taxon>
        <taxon>Cypriniformes</taxon>
        <taxon>Nemacheilidae</taxon>
        <taxon>Triplophysa</taxon>
    </lineage>
</organism>
<dbReference type="AlphaFoldDB" id="A0A9W7T6R1"/>
<evidence type="ECO:0000313" key="2">
    <source>
        <dbReference type="Proteomes" id="UP001059041"/>
    </source>
</evidence>
<proteinExistence type="predicted"/>
<gene>
    <name evidence="1" type="ORF">IRJ41_007242</name>
</gene>
<protein>
    <submittedName>
        <fullName evidence="1">Uncharacterized protein</fullName>
    </submittedName>
</protein>